<accession>A0ABR1AD82</accession>
<dbReference type="SUPFAM" id="SSF53067">
    <property type="entry name" value="Actin-like ATPase domain"/>
    <property type="match status" value="2"/>
</dbReference>
<keyword evidence="2" id="KW-0175">Coiled coil</keyword>
<comment type="caution">
    <text evidence="4">The sequence shown here is derived from an EMBL/GenBank/DDBJ whole genome shotgun (WGS) entry which is preliminary data.</text>
</comment>
<dbReference type="CDD" id="cd10211">
    <property type="entry name" value="ASKHA_NBD_Arp5"/>
    <property type="match status" value="1"/>
</dbReference>
<dbReference type="SMART" id="SM00268">
    <property type="entry name" value="ACTIN"/>
    <property type="match status" value="1"/>
</dbReference>
<gene>
    <name evidence="4" type="ORF">RUM44_005327</name>
</gene>
<feature type="region of interest" description="Disordered" evidence="3">
    <location>
        <begin position="62"/>
        <end position="87"/>
    </location>
</feature>
<evidence type="ECO:0000313" key="4">
    <source>
        <dbReference type="EMBL" id="KAK6616970.1"/>
    </source>
</evidence>
<evidence type="ECO:0008006" key="6">
    <source>
        <dbReference type="Google" id="ProtNLM"/>
    </source>
</evidence>
<dbReference type="Proteomes" id="UP001359485">
    <property type="component" value="Unassembled WGS sequence"/>
</dbReference>
<keyword evidence="5" id="KW-1185">Reference proteome</keyword>
<evidence type="ECO:0000313" key="5">
    <source>
        <dbReference type="Proteomes" id="UP001359485"/>
    </source>
</evidence>
<dbReference type="PANTHER" id="PTHR11937">
    <property type="entry name" value="ACTIN"/>
    <property type="match status" value="1"/>
</dbReference>
<evidence type="ECO:0000256" key="2">
    <source>
        <dbReference type="SAM" id="Coils"/>
    </source>
</evidence>
<dbReference type="InterPro" id="IPR004000">
    <property type="entry name" value="Actin"/>
</dbReference>
<feature type="compositionally biased region" description="Gly residues" evidence="3">
    <location>
        <begin position="71"/>
        <end position="87"/>
    </location>
</feature>
<sequence>MNTYQLKDMKTVPDIVHEYSKDLKNNHVPIIIDNGSCMCRVGWATQNKPKLIYRNLIAKSRRERGKKESSSGGGGGGGGGSSVGGGGGEPQIGNEIVNIEAVRFQLKMQFDRNIVTHMEAQEQLLDYAFLHLGIDTDGRVDHPILLTEPFLNLNYCRQMMSELLFECYNIPAINYSVDALLSYTANSNLPHGLILSFGYHTTHIIPVLNGKCDSARSRRINLGGFHIINYLHRLLQLKYPAHVNAITISRAEELVHDHTFIALDYQEELKKWAEPVHYDENVHIIQLPYAIPVAPNPVSIEQQKEKKKELARRLTEINARKREEKLAEEEETLQNLLNARELYEEGHMKEFSKALHNLELMNIVQLNKQISVLEMRIEKIKQKIIAANTVSENIEEQKPKPVSQIYAYAHANCYIPTVAGPKDRENFDVWLADIKQQRQQLLAKRLARRQRKKDLAQRRTAAAQERMRLISQLARKDKKDDNFGSRDEDWDVYKAINKDAGSSDSEEETERLNELEEVLKHHDPAFDCGNNDESMEPGESHQLHVGIERIRAPEVLFQPALVGNVEAGLSETIEFVLKRFTREEQCALVSNVFLTGGCASFPGLRDRLERELMQMRPHMSSFNVVCVNDPVLAAWNGGRMLALHPEFSQTLLTKSDYEEKGSEYFKEHKASNFYFPSPVAAIHSDTSK</sequence>
<dbReference type="EMBL" id="JAWJWF010000053">
    <property type="protein sequence ID" value="KAK6616970.1"/>
    <property type="molecule type" value="Genomic_DNA"/>
</dbReference>
<evidence type="ECO:0000256" key="1">
    <source>
        <dbReference type="RuleBase" id="RU000487"/>
    </source>
</evidence>
<evidence type="ECO:0000256" key="3">
    <source>
        <dbReference type="SAM" id="MobiDB-lite"/>
    </source>
</evidence>
<organism evidence="4 5">
    <name type="scientific">Polyplax serrata</name>
    <name type="common">Common mouse louse</name>
    <dbReference type="NCBI Taxonomy" id="468196"/>
    <lineage>
        <taxon>Eukaryota</taxon>
        <taxon>Metazoa</taxon>
        <taxon>Ecdysozoa</taxon>
        <taxon>Arthropoda</taxon>
        <taxon>Hexapoda</taxon>
        <taxon>Insecta</taxon>
        <taxon>Pterygota</taxon>
        <taxon>Neoptera</taxon>
        <taxon>Paraneoptera</taxon>
        <taxon>Psocodea</taxon>
        <taxon>Troctomorpha</taxon>
        <taxon>Phthiraptera</taxon>
        <taxon>Anoplura</taxon>
        <taxon>Polyplacidae</taxon>
        <taxon>Polyplax</taxon>
    </lineage>
</organism>
<comment type="similarity">
    <text evidence="1">Belongs to the actin family.</text>
</comment>
<protein>
    <recommendedName>
        <fullName evidence="6">Actin-related protein 5</fullName>
    </recommendedName>
</protein>
<proteinExistence type="inferred from homology"/>
<feature type="coiled-coil region" evidence="2">
    <location>
        <begin position="300"/>
        <end position="397"/>
    </location>
</feature>
<reference evidence="4 5" key="1">
    <citation type="submission" date="2023-09" db="EMBL/GenBank/DDBJ databases">
        <title>Genomes of two closely related lineages of the louse Polyplax serrata with different host specificities.</title>
        <authorList>
            <person name="Martinu J."/>
            <person name="Tarabai H."/>
            <person name="Stefka J."/>
            <person name="Hypsa V."/>
        </authorList>
    </citation>
    <scope>NUCLEOTIDE SEQUENCE [LARGE SCALE GENOMIC DNA]</scope>
    <source>
        <strain evidence="4">98ZLc_SE</strain>
    </source>
</reference>
<name>A0ABR1AD82_POLSC</name>
<dbReference type="InterPro" id="IPR043129">
    <property type="entry name" value="ATPase_NBD"/>
</dbReference>
<dbReference type="Gene3D" id="3.30.420.40">
    <property type="match status" value="2"/>
</dbReference>
<dbReference type="Pfam" id="PF00022">
    <property type="entry name" value="Actin"/>
    <property type="match status" value="2"/>
</dbReference>